<reference evidence="1 2" key="1">
    <citation type="submission" date="2018-08" db="EMBL/GenBank/DDBJ databases">
        <title>A genome reference for cultivated species of the human gut microbiota.</title>
        <authorList>
            <person name="Zou Y."/>
            <person name="Xue W."/>
            <person name="Luo G."/>
        </authorList>
    </citation>
    <scope>NUCLEOTIDE SEQUENCE [LARGE SCALE GENOMIC DNA]</scope>
    <source>
        <strain evidence="1 2">AF15-20</strain>
    </source>
</reference>
<accession>A0A395WAI1</accession>
<dbReference type="InterPro" id="IPR010982">
    <property type="entry name" value="Lambda_DNA-bd_dom_sf"/>
</dbReference>
<evidence type="ECO:0000313" key="2">
    <source>
        <dbReference type="Proteomes" id="UP000265489"/>
    </source>
</evidence>
<dbReference type="GO" id="GO:0003677">
    <property type="term" value="F:DNA binding"/>
    <property type="evidence" value="ECO:0007669"/>
    <property type="project" value="InterPro"/>
</dbReference>
<dbReference type="RefSeq" id="WP_118325105.1">
    <property type="nucleotide sequence ID" value="NZ_DBEZKT010000322.1"/>
</dbReference>
<dbReference type="AlphaFoldDB" id="A0A395WAI1"/>
<dbReference type="EMBL" id="QRYQ01000008">
    <property type="protein sequence ID" value="RGU91923.1"/>
    <property type="molecule type" value="Genomic_DNA"/>
</dbReference>
<dbReference type="Proteomes" id="UP000265489">
    <property type="component" value="Unassembled WGS sequence"/>
</dbReference>
<comment type="caution">
    <text evidence="1">The sequence shown here is derived from an EMBL/GenBank/DDBJ whole genome shotgun (WGS) entry which is preliminary data.</text>
</comment>
<protein>
    <recommendedName>
        <fullName evidence="3">XRE family transcriptional regulator</fullName>
    </recommendedName>
</protein>
<evidence type="ECO:0008006" key="3">
    <source>
        <dbReference type="Google" id="ProtNLM"/>
    </source>
</evidence>
<sequence length="225" mass="26295">MSVKSYIDSLCSEKNLNMKQLAEQVGINYKTLNTLVNEDGRLMNPKQLALFSKYTGKSKQEVFYDNLKDDDLSDACTKTALLYIGKKTCEGWIANIDIRLDTKISNTRTANYAGILHKKRSGNGLTVVEDWDQLKVDFWEFYYKGKLKDEEEYGRDTIARTFANERKYISSVLFFGLQRLCTTNLNPVNYHIVFNRDTEYYLVKDYFPKKMNMGFECIYVDENER</sequence>
<name>A0A395WAI1_9FIRM</name>
<gene>
    <name evidence="1" type="ORF">DWW32_05890</name>
</gene>
<dbReference type="SUPFAM" id="SSF47413">
    <property type="entry name" value="lambda repressor-like DNA-binding domains"/>
    <property type="match status" value="1"/>
</dbReference>
<evidence type="ECO:0000313" key="1">
    <source>
        <dbReference type="EMBL" id="RGU91923.1"/>
    </source>
</evidence>
<proteinExistence type="predicted"/>
<dbReference type="GeneID" id="66580866"/>
<organism evidence="1 2">
    <name type="scientific">Holdemanella biformis</name>
    <dbReference type="NCBI Taxonomy" id="1735"/>
    <lineage>
        <taxon>Bacteria</taxon>
        <taxon>Bacillati</taxon>
        <taxon>Bacillota</taxon>
        <taxon>Erysipelotrichia</taxon>
        <taxon>Erysipelotrichales</taxon>
        <taxon>Erysipelotrichaceae</taxon>
        <taxon>Holdemanella</taxon>
    </lineage>
</organism>